<accession>G5H6E4</accession>
<name>G5H6E4_9BACT</name>
<dbReference type="Proteomes" id="UP000006008">
    <property type="component" value="Unassembled WGS sequence"/>
</dbReference>
<dbReference type="AlphaFoldDB" id="G5H6E4"/>
<keyword evidence="2" id="KW-1185">Reference proteome</keyword>
<sequence>MFQLEIIGGMIGKGAVGIERGNSIGNGSRQTAG</sequence>
<gene>
    <name evidence="1" type="ORF">HMPREF9450_00504</name>
</gene>
<dbReference type="HOGENOM" id="CLU_3380176_0_0_10"/>
<comment type="caution">
    <text evidence="1">The sequence shown here is derived from an EMBL/GenBank/DDBJ whole genome shotgun (WGS) entry which is preliminary data.</text>
</comment>
<protein>
    <submittedName>
        <fullName evidence="1">Uncharacterized protein</fullName>
    </submittedName>
</protein>
<evidence type="ECO:0000313" key="1">
    <source>
        <dbReference type="EMBL" id="EHB93238.1"/>
    </source>
</evidence>
<dbReference type="EMBL" id="ADLD01000004">
    <property type="protein sequence ID" value="EHB93238.1"/>
    <property type="molecule type" value="Genomic_DNA"/>
</dbReference>
<evidence type="ECO:0000313" key="2">
    <source>
        <dbReference type="Proteomes" id="UP000006008"/>
    </source>
</evidence>
<proteinExistence type="predicted"/>
<reference evidence="1 2" key="1">
    <citation type="submission" date="2011-08" db="EMBL/GenBank/DDBJ databases">
        <title>The Genome Sequence of Alistipes indistinctus YIT 12060.</title>
        <authorList>
            <consortium name="The Broad Institute Genome Sequencing Platform"/>
            <person name="Earl A."/>
            <person name="Ward D."/>
            <person name="Feldgarden M."/>
            <person name="Gevers D."/>
            <person name="Morotomi M."/>
            <person name="Young S.K."/>
            <person name="Zeng Q."/>
            <person name="Gargeya S."/>
            <person name="Fitzgerald M."/>
            <person name="Haas B."/>
            <person name="Abouelleil A."/>
            <person name="Alvarado L."/>
            <person name="Arachchi H.M."/>
            <person name="Berlin A."/>
            <person name="Brown A."/>
            <person name="Chapman S.B."/>
            <person name="Chen Z."/>
            <person name="Dunbar C."/>
            <person name="Freedman E."/>
            <person name="Gearin G."/>
            <person name="Gellesch M."/>
            <person name="Goldberg J."/>
            <person name="Griggs A."/>
            <person name="Gujja S."/>
            <person name="Heiman D."/>
            <person name="Howarth C."/>
            <person name="Larson L."/>
            <person name="Lui A."/>
            <person name="MacDonald P.J.P."/>
            <person name="Montmayeur A."/>
            <person name="Murphy C."/>
            <person name="Neiman D."/>
            <person name="Pearson M."/>
            <person name="Priest M."/>
            <person name="Roberts A."/>
            <person name="Saif S."/>
            <person name="Shea T."/>
            <person name="Shenoy N."/>
            <person name="Sisk P."/>
            <person name="Stolte C."/>
            <person name="Sykes S."/>
            <person name="Wortman J."/>
            <person name="Nusbaum C."/>
            <person name="Birren B."/>
        </authorList>
    </citation>
    <scope>NUCLEOTIDE SEQUENCE [LARGE SCALE GENOMIC DNA]</scope>
    <source>
        <strain evidence="1 2">YIT 12060</strain>
    </source>
</reference>
<organism evidence="1 2">
    <name type="scientific">Alistipes indistinctus YIT 12060</name>
    <dbReference type="NCBI Taxonomy" id="742725"/>
    <lineage>
        <taxon>Bacteria</taxon>
        <taxon>Pseudomonadati</taxon>
        <taxon>Bacteroidota</taxon>
        <taxon>Bacteroidia</taxon>
        <taxon>Bacteroidales</taxon>
        <taxon>Rikenellaceae</taxon>
        <taxon>Alistipes</taxon>
    </lineage>
</organism>